<feature type="compositionally biased region" description="Low complexity" evidence="1">
    <location>
        <begin position="80"/>
        <end position="115"/>
    </location>
</feature>
<proteinExistence type="predicted"/>
<dbReference type="AlphaFoldDB" id="A0A6J4NVG0"/>
<sequence length="172" mass="17697">CSTRPGPCRSTCCGRCRRSAATRSDSWPAPSTGTGPWWPSRCRRPRCCWSTPRPAPAGCSSRAPAPGRSRRCSTPPSPWSPAAACSPPTAARGATCAAPSSPPSGTAPSTSSPTRRSPPPSGCAPGGPTPGPWRSTSTPPPCARPWRWWGAPCSAGTSATTASAWSPRCWPG</sequence>
<feature type="non-terminal residue" evidence="2">
    <location>
        <position position="1"/>
    </location>
</feature>
<protein>
    <submittedName>
        <fullName evidence="2">Uncharacterized protein</fullName>
    </submittedName>
</protein>
<name>A0A6J4NVG0_9ACTN</name>
<feature type="compositionally biased region" description="Pro residues" evidence="1">
    <location>
        <begin position="116"/>
        <end position="131"/>
    </location>
</feature>
<feature type="compositionally biased region" description="Low complexity" evidence="1">
    <location>
        <begin position="154"/>
        <end position="166"/>
    </location>
</feature>
<feature type="region of interest" description="Disordered" evidence="1">
    <location>
        <begin position="21"/>
        <end position="143"/>
    </location>
</feature>
<dbReference type="EMBL" id="CADCUY010000153">
    <property type="protein sequence ID" value="CAA9397961.1"/>
    <property type="molecule type" value="Genomic_DNA"/>
</dbReference>
<gene>
    <name evidence="2" type="ORF">AVDCRST_MAG35-738</name>
</gene>
<accession>A0A6J4NVG0</accession>
<evidence type="ECO:0000313" key="2">
    <source>
        <dbReference type="EMBL" id="CAA9397961.1"/>
    </source>
</evidence>
<feature type="non-terminal residue" evidence="2">
    <location>
        <position position="172"/>
    </location>
</feature>
<feature type="region of interest" description="Disordered" evidence="1">
    <location>
        <begin position="153"/>
        <end position="172"/>
    </location>
</feature>
<evidence type="ECO:0000256" key="1">
    <source>
        <dbReference type="SAM" id="MobiDB-lite"/>
    </source>
</evidence>
<organism evidence="2">
    <name type="scientific">uncultured Quadrisphaera sp</name>
    <dbReference type="NCBI Taxonomy" id="904978"/>
    <lineage>
        <taxon>Bacteria</taxon>
        <taxon>Bacillati</taxon>
        <taxon>Actinomycetota</taxon>
        <taxon>Actinomycetes</taxon>
        <taxon>Kineosporiales</taxon>
        <taxon>Kineosporiaceae</taxon>
        <taxon>Quadrisphaera</taxon>
        <taxon>environmental samples</taxon>
    </lineage>
</organism>
<reference evidence="2" key="1">
    <citation type="submission" date="2020-02" db="EMBL/GenBank/DDBJ databases">
        <authorList>
            <person name="Meier V. D."/>
        </authorList>
    </citation>
    <scope>NUCLEOTIDE SEQUENCE</scope>
    <source>
        <strain evidence="2">AVDCRST_MAG35</strain>
    </source>
</reference>